<keyword evidence="3" id="KW-1185">Reference proteome</keyword>
<feature type="transmembrane region" description="Helical" evidence="1">
    <location>
        <begin position="12"/>
        <end position="33"/>
    </location>
</feature>
<keyword evidence="1" id="KW-0812">Transmembrane</keyword>
<feature type="transmembrane region" description="Helical" evidence="1">
    <location>
        <begin position="54"/>
        <end position="74"/>
    </location>
</feature>
<dbReference type="AlphaFoldDB" id="A0A2S0ICG5"/>
<proteinExistence type="predicted"/>
<gene>
    <name evidence="2" type="ORF">CLM73_22665</name>
</gene>
<dbReference type="EMBL" id="CP023270">
    <property type="protein sequence ID" value="AVJ29674.1"/>
    <property type="molecule type" value="Genomic_DNA"/>
</dbReference>
<keyword evidence="1" id="KW-1133">Transmembrane helix</keyword>
<dbReference type="RefSeq" id="WP_105240344.1">
    <property type="nucleotide sequence ID" value="NZ_CP023270.1"/>
</dbReference>
<evidence type="ECO:0000313" key="3">
    <source>
        <dbReference type="Proteomes" id="UP000239477"/>
    </source>
</evidence>
<evidence type="ECO:0000256" key="1">
    <source>
        <dbReference type="SAM" id="Phobius"/>
    </source>
</evidence>
<dbReference type="Proteomes" id="UP000239477">
    <property type="component" value="Chromosome"/>
</dbReference>
<keyword evidence="1" id="KW-0472">Membrane</keyword>
<feature type="transmembrane region" description="Helical" evidence="1">
    <location>
        <begin position="80"/>
        <end position="106"/>
    </location>
</feature>
<evidence type="ECO:0000313" key="2">
    <source>
        <dbReference type="EMBL" id="AVJ29674.1"/>
    </source>
</evidence>
<organism evidence="2 3">
    <name type="scientific">Achromobacter spanius</name>
    <dbReference type="NCBI Taxonomy" id="217203"/>
    <lineage>
        <taxon>Bacteria</taxon>
        <taxon>Pseudomonadati</taxon>
        <taxon>Pseudomonadota</taxon>
        <taxon>Betaproteobacteria</taxon>
        <taxon>Burkholderiales</taxon>
        <taxon>Alcaligenaceae</taxon>
        <taxon>Achromobacter</taxon>
    </lineage>
</organism>
<protein>
    <submittedName>
        <fullName evidence="2">Uncharacterized protein</fullName>
    </submittedName>
</protein>
<accession>A0A2S0ICG5</accession>
<reference evidence="2 3" key="1">
    <citation type="submission" date="2017-09" db="EMBL/GenBank/DDBJ databases">
        <title>Genomic, metabolic, and phenotypic characteristics of bacterial isolates from the natural microbiome of the model nematode Caenorhabditis elegans.</title>
        <authorList>
            <person name="Zimmermann J."/>
            <person name="Obeng N."/>
            <person name="Yang W."/>
            <person name="Obeng O."/>
            <person name="Kissoyan K."/>
            <person name="Pees B."/>
            <person name="Dirksen P."/>
            <person name="Hoppner M."/>
            <person name="Franke A."/>
            <person name="Rosenstiel P."/>
            <person name="Leippe M."/>
            <person name="Dierking K."/>
            <person name="Kaleta C."/>
            <person name="Schulenburg H."/>
        </authorList>
    </citation>
    <scope>NUCLEOTIDE SEQUENCE [LARGE SCALE GENOMIC DNA]</scope>
    <source>
        <strain evidence="2 3">MYb73</strain>
    </source>
</reference>
<name>A0A2S0ICG5_9BURK</name>
<sequence length="115" mass="12838">MRESVATFLDAGLLVLAVLAFVLPALSALALLVRARPHRFPRLNTPGWRCAGVAVLWLPFIVMTVYGGVAWWAASVYDRYYFFGLLICFAYLLFALLLSGAGLFWIRTTRRLPSA</sequence>
<dbReference type="OrthoDB" id="8666939at2"/>